<dbReference type="CDD" id="cd06989">
    <property type="entry name" value="cupin_DRT102"/>
    <property type="match status" value="1"/>
</dbReference>
<evidence type="ECO:0000256" key="1">
    <source>
        <dbReference type="SAM" id="SignalP"/>
    </source>
</evidence>
<protein>
    <submittedName>
        <fullName evidence="2">DUF4437 domain-containing protein</fullName>
    </submittedName>
</protein>
<keyword evidence="1" id="KW-0732">Signal</keyword>
<accession>A0ABT7PSC9</accession>
<evidence type="ECO:0000313" key="3">
    <source>
        <dbReference type="Proteomes" id="UP001239462"/>
    </source>
</evidence>
<dbReference type="InterPro" id="IPR028013">
    <property type="entry name" value="DUF4437"/>
</dbReference>
<feature type="chain" id="PRO_5045329513" evidence="1">
    <location>
        <begin position="29"/>
        <end position="301"/>
    </location>
</feature>
<keyword evidence="3" id="KW-1185">Reference proteome</keyword>
<feature type="signal peptide" evidence="1">
    <location>
        <begin position="1"/>
        <end position="28"/>
    </location>
</feature>
<evidence type="ECO:0000313" key="2">
    <source>
        <dbReference type="EMBL" id="MDM4019408.1"/>
    </source>
</evidence>
<dbReference type="InterPro" id="IPR014710">
    <property type="entry name" value="RmlC-like_jellyroll"/>
</dbReference>
<comment type="caution">
    <text evidence="2">The sequence shown here is derived from an EMBL/GenBank/DDBJ whole genome shotgun (WGS) entry which is preliminary data.</text>
</comment>
<sequence length="301" mass="32564">MPTKYSLRLRCKPLLCHWIICSSLLINVAGELALAVHPEQPLNTAAGTEVVLVSEVKWRHLNPARGDTSPAAGTLWGDQTEDGESGFLVRFQGGFSSPPHVHNITYRGIVIAGALHNDDPGAEPMWMPAGSWWTQPAGEVHLTAARTQSVAYVEIQSGPYLVKGPDKKFDNGERPVNMDSSNIVWLDAADLDWIESKSNRNPSQNAQVAFLWAQPDGDGKIGTMLKLPAGFTGILSAEKGMVRVVVVQGEVDLSVDGGTKAKTLPAGSYFGSNAGTDHRLACEQACVVYVRSEEKFNVKCR</sequence>
<reference evidence="2 3" key="1">
    <citation type="submission" date="2023-06" db="EMBL/GenBank/DDBJ databases">
        <title>Roseiconus lacunae JC819 isolated from Gulf of Mannar region, Tamil Nadu.</title>
        <authorList>
            <person name="Pk S."/>
            <person name="Ch S."/>
            <person name="Ch V.R."/>
        </authorList>
    </citation>
    <scope>NUCLEOTIDE SEQUENCE [LARGE SCALE GENOMIC DNA]</scope>
    <source>
        <strain evidence="2 3">JC819</strain>
    </source>
</reference>
<dbReference type="SUPFAM" id="SSF51182">
    <property type="entry name" value="RmlC-like cupins"/>
    <property type="match status" value="2"/>
</dbReference>
<organism evidence="2 3">
    <name type="scientific">Roseiconus lacunae</name>
    <dbReference type="NCBI Taxonomy" id="2605694"/>
    <lineage>
        <taxon>Bacteria</taxon>
        <taxon>Pseudomonadati</taxon>
        <taxon>Planctomycetota</taxon>
        <taxon>Planctomycetia</taxon>
        <taxon>Pirellulales</taxon>
        <taxon>Pirellulaceae</taxon>
        <taxon>Roseiconus</taxon>
    </lineage>
</organism>
<proteinExistence type="predicted"/>
<dbReference type="InterPro" id="IPR011051">
    <property type="entry name" value="RmlC_Cupin_sf"/>
</dbReference>
<dbReference type="Gene3D" id="2.60.120.10">
    <property type="entry name" value="Jelly Rolls"/>
    <property type="match status" value="2"/>
</dbReference>
<dbReference type="Proteomes" id="UP001239462">
    <property type="component" value="Unassembled WGS sequence"/>
</dbReference>
<dbReference type="EMBL" id="JASZZN010000045">
    <property type="protein sequence ID" value="MDM4019408.1"/>
    <property type="molecule type" value="Genomic_DNA"/>
</dbReference>
<name>A0ABT7PSC9_9BACT</name>
<dbReference type="Pfam" id="PF14499">
    <property type="entry name" value="DUF4437"/>
    <property type="match status" value="1"/>
</dbReference>
<dbReference type="RefSeq" id="WP_289167545.1">
    <property type="nucleotide sequence ID" value="NZ_JASZZN010000045.1"/>
</dbReference>
<gene>
    <name evidence="2" type="ORF">QTN89_28390</name>
</gene>